<dbReference type="EMBL" id="KV441555">
    <property type="protein sequence ID" value="OAG02573.1"/>
    <property type="molecule type" value="Genomic_DNA"/>
</dbReference>
<accession>A0A177C4L3</accession>
<feature type="region of interest" description="Disordered" evidence="1">
    <location>
        <begin position="75"/>
        <end position="114"/>
    </location>
</feature>
<feature type="compositionally biased region" description="Acidic residues" evidence="1">
    <location>
        <begin position="75"/>
        <end position="84"/>
    </location>
</feature>
<evidence type="ECO:0000256" key="1">
    <source>
        <dbReference type="SAM" id="MobiDB-lite"/>
    </source>
</evidence>
<dbReference type="Proteomes" id="UP000077069">
    <property type="component" value="Unassembled WGS sequence"/>
</dbReference>
<dbReference type="AlphaFoldDB" id="A0A177C4L3"/>
<protein>
    <submittedName>
        <fullName evidence="2">Uncharacterized protein</fullName>
    </submittedName>
</protein>
<sequence>MAPATQAPVKRATYDGSRPRFQTLDAWLTVYGNAEYAIYKRDAAPNALSYEEWSQSEHVLGPFLWYTTLDVWEEDSSSDEESDAEAPAFTARAPPKEQPKKLVIKNGQSKRGPV</sequence>
<organism evidence="2 3">
    <name type="scientific">Paraphaeosphaeria sporulosa</name>
    <dbReference type="NCBI Taxonomy" id="1460663"/>
    <lineage>
        <taxon>Eukaryota</taxon>
        <taxon>Fungi</taxon>
        <taxon>Dikarya</taxon>
        <taxon>Ascomycota</taxon>
        <taxon>Pezizomycotina</taxon>
        <taxon>Dothideomycetes</taxon>
        <taxon>Pleosporomycetidae</taxon>
        <taxon>Pleosporales</taxon>
        <taxon>Massarineae</taxon>
        <taxon>Didymosphaeriaceae</taxon>
        <taxon>Paraphaeosphaeria</taxon>
    </lineage>
</organism>
<keyword evidence="3" id="KW-1185">Reference proteome</keyword>
<dbReference type="RefSeq" id="XP_018032938.1">
    <property type="nucleotide sequence ID" value="XM_018187834.1"/>
</dbReference>
<proteinExistence type="predicted"/>
<name>A0A177C4L3_9PLEO</name>
<dbReference type="InParanoid" id="A0A177C4L3"/>
<dbReference type="GeneID" id="28771320"/>
<gene>
    <name evidence="2" type="ORF">CC84DRAFT_897956</name>
</gene>
<evidence type="ECO:0000313" key="2">
    <source>
        <dbReference type="EMBL" id="OAG02573.1"/>
    </source>
</evidence>
<reference evidence="2 3" key="1">
    <citation type="submission" date="2016-05" db="EMBL/GenBank/DDBJ databases">
        <title>Comparative analysis of secretome profiles of manganese(II)-oxidizing ascomycete fungi.</title>
        <authorList>
            <consortium name="DOE Joint Genome Institute"/>
            <person name="Zeiner C.A."/>
            <person name="Purvine S.O."/>
            <person name="Zink E.M."/>
            <person name="Wu S."/>
            <person name="Pasa-Tolic L."/>
            <person name="Chaput D.L."/>
            <person name="Haridas S."/>
            <person name="Grigoriev I.V."/>
            <person name="Santelli C.M."/>
            <person name="Hansel C.M."/>
        </authorList>
    </citation>
    <scope>NUCLEOTIDE SEQUENCE [LARGE SCALE GENOMIC DNA]</scope>
    <source>
        <strain evidence="2 3">AP3s5-JAC2a</strain>
    </source>
</reference>
<evidence type="ECO:0000313" key="3">
    <source>
        <dbReference type="Proteomes" id="UP000077069"/>
    </source>
</evidence>
<dbReference type="OrthoDB" id="3795696at2759"/>